<protein>
    <submittedName>
        <fullName evidence="1">Uncharacterized protein</fullName>
    </submittedName>
</protein>
<reference evidence="1" key="1">
    <citation type="submission" date="2016-08" db="EMBL/GenBank/DDBJ databases">
        <authorList>
            <person name="Ngugi D.K."/>
            <person name="Miyake S."/>
            <person name="Stingl U."/>
        </authorList>
    </citation>
    <scope>NUCLEOTIDE SEQUENCE</scope>
    <source>
        <strain evidence="1">SCG-D08WGA-EpuloA1</strain>
    </source>
</reference>
<accession>A0ACC8XHA7</accession>
<keyword evidence="2" id="KW-1185">Reference proteome</keyword>
<comment type="caution">
    <text evidence="1">The sequence shown here is derived from an EMBL/GenBank/DDBJ whole genome shotgun (WGS) entry which is preliminary data.</text>
</comment>
<sequence>MIVAGKIDKGKKRSTNQDNLFISNERIGPLPNLYIVADGMGGHNAGEIASARTIEEFCLYAQLNHELKISKPDDIRNFLKRATSHANYIIYKEASKNINLKGMGTTLTVATIIKNEMHIAHVGDSRVYFLNKKNISQITTDHSVVAEMSKVLGLPIESFKDHPSKNVITRAIGIDKKIKIDVITISLKGIEYFLMCSDGLNNMLSNQRIHHMVYTNKDNIHFLIESLIQEANHRGGIDNIAVIVGEVSKKC</sequence>
<proteinExistence type="predicted"/>
<evidence type="ECO:0000313" key="1">
    <source>
        <dbReference type="EMBL" id="ONI43043.1"/>
    </source>
</evidence>
<dbReference type="Proteomes" id="UP000188637">
    <property type="component" value="Unassembled WGS sequence"/>
</dbReference>
<gene>
    <name evidence="1" type="ORF">AN640_06835</name>
</gene>
<organism evidence="1 2">
    <name type="scientific">Candidatus Epulonipiscium fishelsonii</name>
    <dbReference type="NCBI Taxonomy" id="77094"/>
    <lineage>
        <taxon>Bacteria</taxon>
        <taxon>Bacillati</taxon>
        <taxon>Bacillota</taxon>
        <taxon>Clostridia</taxon>
        <taxon>Lachnospirales</taxon>
        <taxon>Lachnospiraceae</taxon>
        <taxon>Candidatus Epulonipiscium</taxon>
    </lineage>
</organism>
<dbReference type="EMBL" id="LJHD01000169">
    <property type="protein sequence ID" value="ONI43043.1"/>
    <property type="molecule type" value="Genomic_DNA"/>
</dbReference>
<evidence type="ECO:0000313" key="2">
    <source>
        <dbReference type="Proteomes" id="UP000188637"/>
    </source>
</evidence>
<name>A0ACC8XHA7_9FIRM</name>